<evidence type="ECO:0000313" key="1">
    <source>
        <dbReference type="EMBL" id="MPM52770.1"/>
    </source>
</evidence>
<accession>A0A645AHW3</accession>
<gene>
    <name evidence="1" type="ORF">SDC9_99532</name>
</gene>
<name>A0A645AHW3_9ZZZZ</name>
<comment type="caution">
    <text evidence="1">The sequence shown here is derived from an EMBL/GenBank/DDBJ whole genome shotgun (WGS) entry which is preliminary data.</text>
</comment>
<protein>
    <submittedName>
        <fullName evidence="1">Uncharacterized protein</fullName>
    </submittedName>
</protein>
<dbReference type="AlphaFoldDB" id="A0A645AHW3"/>
<organism evidence="1">
    <name type="scientific">bioreactor metagenome</name>
    <dbReference type="NCBI Taxonomy" id="1076179"/>
    <lineage>
        <taxon>unclassified sequences</taxon>
        <taxon>metagenomes</taxon>
        <taxon>ecological metagenomes</taxon>
    </lineage>
</organism>
<reference evidence="1" key="1">
    <citation type="submission" date="2019-08" db="EMBL/GenBank/DDBJ databases">
        <authorList>
            <person name="Kucharzyk K."/>
            <person name="Murdoch R.W."/>
            <person name="Higgins S."/>
            <person name="Loffler F."/>
        </authorList>
    </citation>
    <scope>NUCLEOTIDE SEQUENCE</scope>
</reference>
<sequence length="217" mass="23371">MVDPDDVLLDDRALVQIGGDEVCGGADQFDAAGVRLTVRVGALEPRQEGVVDVDRPALEEVAQLWGEDLHVAGQHDELDAVLLDHLHHPVLEVGLGLRDHVVVLERDVVEVRQLAQVVVVRHHQRDVHRQLPGVLAEQQVLQAVPGAGRQDQGLERTSDDVDLPAGVQLAGHRGELRDDRVPGLGGGELQPDEEVAGVQTGELLQLGDVALGTHHRA</sequence>
<proteinExistence type="predicted"/>
<dbReference type="EMBL" id="VSSQ01014018">
    <property type="protein sequence ID" value="MPM52770.1"/>
    <property type="molecule type" value="Genomic_DNA"/>
</dbReference>